<feature type="transmembrane region" description="Helical" evidence="6">
    <location>
        <begin position="6"/>
        <end position="23"/>
    </location>
</feature>
<evidence type="ECO:0000313" key="7">
    <source>
        <dbReference type="EMBL" id="MBA0723988.1"/>
    </source>
</evidence>
<keyword evidence="2" id="KW-0328">Glycosyltransferase</keyword>
<comment type="subcellular location">
    <subcellularLocation>
        <location evidence="1">Membrane</location>
        <topology evidence="1">Single-pass type II membrane protein</topology>
    </subcellularLocation>
</comment>
<gene>
    <name evidence="7" type="ORF">Golax_020699</name>
</gene>
<accession>A0A7J9AIS0</accession>
<protein>
    <submittedName>
        <fullName evidence="7">Uncharacterized protein</fullName>
    </submittedName>
</protein>
<evidence type="ECO:0000256" key="2">
    <source>
        <dbReference type="ARBA" id="ARBA00022676"/>
    </source>
</evidence>
<dbReference type="EMBL" id="JABEZV010000011">
    <property type="protein sequence ID" value="MBA0723988.1"/>
    <property type="molecule type" value="Genomic_DNA"/>
</dbReference>
<name>A0A7J9AIS0_9ROSI</name>
<dbReference type="GO" id="GO:0015020">
    <property type="term" value="F:glucuronosyltransferase activity"/>
    <property type="evidence" value="ECO:0007669"/>
    <property type="project" value="InterPro"/>
</dbReference>
<dbReference type="Proteomes" id="UP000593574">
    <property type="component" value="Unassembled WGS sequence"/>
</dbReference>
<keyword evidence="3" id="KW-0808">Transferase</keyword>
<dbReference type="AlphaFoldDB" id="A0A7J9AIS0"/>
<dbReference type="PANTHER" id="PTHR45719">
    <property type="entry name" value="GLYCOSYLTRANSFERASE"/>
    <property type="match status" value="1"/>
</dbReference>
<keyword evidence="6" id="KW-1133">Transmembrane helix</keyword>
<keyword evidence="6" id="KW-0812">Transmembrane</keyword>
<evidence type="ECO:0000256" key="5">
    <source>
        <dbReference type="ARBA" id="ARBA00023180"/>
    </source>
</evidence>
<dbReference type="GO" id="GO:0016020">
    <property type="term" value="C:membrane"/>
    <property type="evidence" value="ECO:0007669"/>
    <property type="project" value="UniProtKB-SubCell"/>
</dbReference>
<sequence length="451" mass="51612">SEIHLYWLEHGINGVFGFGSLWLRPIDAPHCAKSKQWEMRISKVYSWFYGYYPWMVVFATTLVLFGSLSKSNNNQDEVPLKAPKFQKPLRLPNKGYGYPPVLAYWISGSKGDSNKMVRLLKAIYHPRNQYLLQLDSGSSDYERENLGFLIESETVLQTFGNVNVEGKSYAVNKMGSSALAATLHAAALLLKINSDWDWFIPLSASSYPLMNQDDLLHAFTFLPRDLNFIDYVSNPGWKQRGEINRIVVDPNLYYKSNTPINYDVETRKPDAFEIFGGSPWVILSRSFMEFCIYGWDNIPRKLLMYFTNVAYPLETYFHTVICNSFEFQNTTLSNDLRYDIILKSPKPKILNTSKYGEIVAGESVFAQPIQEDDPLLNMIDEDVLHRMPDNFVPGSWSSCQGINQGEDLCYRWADIDTVKPGSKGIKLASLLAKLVEERRHNPSQCQQQHGP</sequence>
<keyword evidence="4 6" id="KW-0472">Membrane</keyword>
<proteinExistence type="predicted"/>
<dbReference type="PANTHER" id="PTHR45719:SF11">
    <property type="entry name" value="OS01G0121800 PROTEIN"/>
    <property type="match status" value="1"/>
</dbReference>
<dbReference type="InterPro" id="IPR003406">
    <property type="entry name" value="Glyco_trans_14"/>
</dbReference>
<organism evidence="7 8">
    <name type="scientific">Gossypium laxum</name>
    <dbReference type="NCBI Taxonomy" id="34288"/>
    <lineage>
        <taxon>Eukaryota</taxon>
        <taxon>Viridiplantae</taxon>
        <taxon>Streptophyta</taxon>
        <taxon>Embryophyta</taxon>
        <taxon>Tracheophyta</taxon>
        <taxon>Spermatophyta</taxon>
        <taxon>Magnoliopsida</taxon>
        <taxon>eudicotyledons</taxon>
        <taxon>Gunneridae</taxon>
        <taxon>Pentapetalae</taxon>
        <taxon>rosids</taxon>
        <taxon>malvids</taxon>
        <taxon>Malvales</taxon>
        <taxon>Malvaceae</taxon>
        <taxon>Malvoideae</taxon>
        <taxon>Gossypium</taxon>
    </lineage>
</organism>
<evidence type="ECO:0000256" key="3">
    <source>
        <dbReference type="ARBA" id="ARBA00022679"/>
    </source>
</evidence>
<reference evidence="7 8" key="1">
    <citation type="journal article" date="2019" name="Genome Biol. Evol.">
        <title>Insights into the evolution of the New World diploid cottons (Gossypium, subgenus Houzingenia) based on genome sequencing.</title>
        <authorList>
            <person name="Grover C.E."/>
            <person name="Arick M.A. 2nd"/>
            <person name="Thrash A."/>
            <person name="Conover J.L."/>
            <person name="Sanders W.S."/>
            <person name="Peterson D.G."/>
            <person name="Frelichowski J.E."/>
            <person name="Scheffler J.A."/>
            <person name="Scheffler B.E."/>
            <person name="Wendel J.F."/>
        </authorList>
    </citation>
    <scope>NUCLEOTIDE SEQUENCE [LARGE SCALE GENOMIC DNA]</scope>
    <source>
        <strain evidence="7">4</strain>
        <tissue evidence="7">Leaf</tissue>
    </source>
</reference>
<feature type="non-terminal residue" evidence="7">
    <location>
        <position position="1"/>
    </location>
</feature>
<dbReference type="Pfam" id="PF02485">
    <property type="entry name" value="Branch"/>
    <property type="match status" value="1"/>
</dbReference>
<feature type="transmembrane region" description="Helical" evidence="6">
    <location>
        <begin position="44"/>
        <end position="65"/>
    </location>
</feature>
<evidence type="ECO:0000256" key="6">
    <source>
        <dbReference type="SAM" id="Phobius"/>
    </source>
</evidence>
<keyword evidence="5" id="KW-0325">Glycoprotein</keyword>
<dbReference type="InterPro" id="IPR044610">
    <property type="entry name" value="GLCAT14A/B/C"/>
</dbReference>
<comment type="caution">
    <text evidence="7">The sequence shown here is derived from an EMBL/GenBank/DDBJ whole genome shotgun (WGS) entry which is preliminary data.</text>
</comment>
<evidence type="ECO:0000256" key="1">
    <source>
        <dbReference type="ARBA" id="ARBA00004606"/>
    </source>
</evidence>
<evidence type="ECO:0000313" key="8">
    <source>
        <dbReference type="Proteomes" id="UP000593574"/>
    </source>
</evidence>
<keyword evidence="8" id="KW-1185">Reference proteome</keyword>
<evidence type="ECO:0000256" key="4">
    <source>
        <dbReference type="ARBA" id="ARBA00023136"/>
    </source>
</evidence>